<protein>
    <submittedName>
        <fullName evidence="2">Uncharacterized protein</fullName>
    </submittedName>
</protein>
<evidence type="ECO:0000256" key="1">
    <source>
        <dbReference type="SAM" id="MobiDB-lite"/>
    </source>
</evidence>
<dbReference type="VEuPathDB" id="VectorBase:HLOH_057753"/>
<keyword evidence="3" id="KW-1185">Reference proteome</keyword>
<feature type="region of interest" description="Disordered" evidence="1">
    <location>
        <begin position="163"/>
        <end position="191"/>
    </location>
</feature>
<organism evidence="2 3">
    <name type="scientific">Haemaphysalis longicornis</name>
    <name type="common">Bush tick</name>
    <dbReference type="NCBI Taxonomy" id="44386"/>
    <lineage>
        <taxon>Eukaryota</taxon>
        <taxon>Metazoa</taxon>
        <taxon>Ecdysozoa</taxon>
        <taxon>Arthropoda</taxon>
        <taxon>Chelicerata</taxon>
        <taxon>Arachnida</taxon>
        <taxon>Acari</taxon>
        <taxon>Parasitiformes</taxon>
        <taxon>Ixodida</taxon>
        <taxon>Ixodoidea</taxon>
        <taxon>Ixodidae</taxon>
        <taxon>Haemaphysalinae</taxon>
        <taxon>Haemaphysalis</taxon>
    </lineage>
</organism>
<proteinExistence type="predicted"/>
<name>A0A9J6GBF2_HAELO</name>
<evidence type="ECO:0000313" key="3">
    <source>
        <dbReference type="Proteomes" id="UP000821853"/>
    </source>
</evidence>
<reference evidence="2 3" key="1">
    <citation type="journal article" date="2020" name="Cell">
        <title>Large-Scale Comparative Analyses of Tick Genomes Elucidate Their Genetic Diversity and Vector Capacities.</title>
        <authorList>
            <consortium name="Tick Genome and Microbiome Consortium (TIGMIC)"/>
            <person name="Jia N."/>
            <person name="Wang J."/>
            <person name="Shi W."/>
            <person name="Du L."/>
            <person name="Sun Y."/>
            <person name="Zhan W."/>
            <person name="Jiang J.F."/>
            <person name="Wang Q."/>
            <person name="Zhang B."/>
            <person name="Ji P."/>
            <person name="Bell-Sakyi L."/>
            <person name="Cui X.M."/>
            <person name="Yuan T.T."/>
            <person name="Jiang B.G."/>
            <person name="Yang W.F."/>
            <person name="Lam T.T."/>
            <person name="Chang Q.C."/>
            <person name="Ding S.J."/>
            <person name="Wang X.J."/>
            <person name="Zhu J.G."/>
            <person name="Ruan X.D."/>
            <person name="Zhao L."/>
            <person name="Wei J.T."/>
            <person name="Ye R.Z."/>
            <person name="Que T.C."/>
            <person name="Du C.H."/>
            <person name="Zhou Y.H."/>
            <person name="Cheng J.X."/>
            <person name="Dai P.F."/>
            <person name="Guo W.B."/>
            <person name="Han X.H."/>
            <person name="Huang E.J."/>
            <person name="Li L.F."/>
            <person name="Wei W."/>
            <person name="Gao Y.C."/>
            <person name="Liu J.Z."/>
            <person name="Shao H.Z."/>
            <person name="Wang X."/>
            <person name="Wang C.C."/>
            <person name="Yang T.C."/>
            <person name="Huo Q.B."/>
            <person name="Li W."/>
            <person name="Chen H.Y."/>
            <person name="Chen S.E."/>
            <person name="Zhou L.G."/>
            <person name="Ni X.B."/>
            <person name="Tian J.H."/>
            <person name="Sheng Y."/>
            <person name="Liu T."/>
            <person name="Pan Y.S."/>
            <person name="Xia L.Y."/>
            <person name="Li J."/>
            <person name="Zhao F."/>
            <person name="Cao W.C."/>
        </authorList>
    </citation>
    <scope>NUCLEOTIDE SEQUENCE [LARGE SCALE GENOMIC DNA]</scope>
    <source>
        <strain evidence="2">HaeL-2018</strain>
    </source>
</reference>
<gene>
    <name evidence="2" type="ORF">HPB48_015414</name>
</gene>
<feature type="compositionally biased region" description="Low complexity" evidence="1">
    <location>
        <begin position="163"/>
        <end position="175"/>
    </location>
</feature>
<sequence length="298" mass="31141">MTTASTEGGRCERAIVSDAQLTGSDNFRSAPQSSSSNVLKNICTVTGRRSGSSGYHISAGGPLQHFLRAIYVSTTPEASLGLTALAPPGRKDGRPSTAAATVADTQTGCDPHSMVWTSIPTSDSPPELPQSFKSAALTSAVARREQASNALRAASTNAASLATAADPDADACSSTISPPAKRSAGPQRGNKRFLWHPQHLPKPKATDFVVVLKPRTQLSLANGFPENGAGRALIAHLGATATRLVTVVMVRERNLILVYTSHPYIADKLIGKFAVPSPAGRRPCSGTCAQTLMTPVME</sequence>
<evidence type="ECO:0000313" key="2">
    <source>
        <dbReference type="EMBL" id="KAH9371728.1"/>
    </source>
</evidence>
<dbReference type="AlphaFoldDB" id="A0A9J6GBF2"/>
<dbReference type="EMBL" id="JABSTR010000005">
    <property type="protein sequence ID" value="KAH9371728.1"/>
    <property type="molecule type" value="Genomic_DNA"/>
</dbReference>
<dbReference type="OrthoDB" id="10534248at2759"/>
<dbReference type="Proteomes" id="UP000821853">
    <property type="component" value="Chromosome 3"/>
</dbReference>
<accession>A0A9J6GBF2</accession>
<comment type="caution">
    <text evidence="2">The sequence shown here is derived from an EMBL/GenBank/DDBJ whole genome shotgun (WGS) entry which is preliminary data.</text>
</comment>